<dbReference type="PATRIC" id="fig|573060.9.peg.870"/>
<dbReference type="PANTHER" id="PTHR24567:SF74">
    <property type="entry name" value="HTH-TYPE TRANSCRIPTIONAL REGULATOR ARCR"/>
    <property type="match status" value="1"/>
</dbReference>
<comment type="caution">
    <text evidence="2">The sequence shown here is derived from an EMBL/GenBank/DDBJ whole genome shotgun (WGS) entry which is preliminary data.</text>
</comment>
<dbReference type="InterPro" id="IPR000595">
    <property type="entry name" value="cNMP-bd_dom"/>
</dbReference>
<gene>
    <name evidence="2" type="ORF">AcdelDRAFT_4073</name>
</gene>
<dbReference type="SMART" id="SM00100">
    <property type="entry name" value="cNMP"/>
    <property type="match status" value="1"/>
</dbReference>
<dbReference type="InterPro" id="IPR050397">
    <property type="entry name" value="Env_Response_Regulators"/>
</dbReference>
<dbReference type="EMBL" id="ACQT01000286">
    <property type="protein sequence ID" value="EER58353.1"/>
    <property type="molecule type" value="Genomic_DNA"/>
</dbReference>
<feature type="domain" description="Cyclic nucleotide-binding" evidence="1">
    <location>
        <begin position="29"/>
        <end position="130"/>
    </location>
</feature>
<sequence length="163" mass="17346">MNAITPLASKIDLSGLLTAITQADADDSLNNPLTPAQWDTVSAYLQPYALPAGHVLFSQGASDRTLYLVESGNLSVHYQDEKERLRLAIVGPGSVVGEGAFFSMRPRSATVQASAPTKLWGLTALRFTELSNRQPAIALGLAMAAGAVLAKRLGNRRRRVAAT</sequence>
<accession>C5TAZ3</accession>
<dbReference type="AlphaFoldDB" id="C5TAZ3"/>
<dbReference type="InterPro" id="IPR014710">
    <property type="entry name" value="RmlC-like_jellyroll"/>
</dbReference>
<dbReference type="CDD" id="cd00038">
    <property type="entry name" value="CAP_ED"/>
    <property type="match status" value="1"/>
</dbReference>
<dbReference type="PANTHER" id="PTHR24567">
    <property type="entry name" value="CRP FAMILY TRANSCRIPTIONAL REGULATORY PROTEIN"/>
    <property type="match status" value="1"/>
</dbReference>
<evidence type="ECO:0000313" key="3">
    <source>
        <dbReference type="Proteomes" id="UP000003856"/>
    </source>
</evidence>
<proteinExistence type="predicted"/>
<dbReference type="SUPFAM" id="SSF51206">
    <property type="entry name" value="cAMP-binding domain-like"/>
    <property type="match status" value="1"/>
</dbReference>
<dbReference type="RefSeq" id="WP_005799813.1">
    <property type="nucleotide sequence ID" value="NZ_ACQT01000286.1"/>
</dbReference>
<dbReference type="InterPro" id="IPR018490">
    <property type="entry name" value="cNMP-bd_dom_sf"/>
</dbReference>
<dbReference type="Gene3D" id="2.60.120.10">
    <property type="entry name" value="Jelly Rolls"/>
    <property type="match status" value="1"/>
</dbReference>
<dbReference type="PROSITE" id="PS50042">
    <property type="entry name" value="CNMP_BINDING_3"/>
    <property type="match status" value="1"/>
</dbReference>
<dbReference type="Proteomes" id="UP000003856">
    <property type="component" value="Unassembled WGS sequence"/>
</dbReference>
<evidence type="ECO:0000313" key="2">
    <source>
        <dbReference type="EMBL" id="EER58353.1"/>
    </source>
</evidence>
<organism evidence="2 3">
    <name type="scientific">Acidovorax delafieldii 2AN</name>
    <dbReference type="NCBI Taxonomy" id="573060"/>
    <lineage>
        <taxon>Bacteria</taxon>
        <taxon>Pseudomonadati</taxon>
        <taxon>Pseudomonadota</taxon>
        <taxon>Betaproteobacteria</taxon>
        <taxon>Burkholderiales</taxon>
        <taxon>Comamonadaceae</taxon>
        <taxon>Acidovorax</taxon>
    </lineage>
</organism>
<protein>
    <submittedName>
        <fullName evidence="2">Cyclic nucleotide-binding protein</fullName>
    </submittedName>
</protein>
<evidence type="ECO:0000259" key="1">
    <source>
        <dbReference type="PROSITE" id="PS50042"/>
    </source>
</evidence>
<dbReference type="OrthoDB" id="8900094at2"/>
<dbReference type="GO" id="GO:0003700">
    <property type="term" value="F:DNA-binding transcription factor activity"/>
    <property type="evidence" value="ECO:0007669"/>
    <property type="project" value="TreeGrafter"/>
</dbReference>
<keyword evidence="3" id="KW-1185">Reference proteome</keyword>
<dbReference type="Pfam" id="PF00027">
    <property type="entry name" value="cNMP_binding"/>
    <property type="match status" value="1"/>
</dbReference>
<name>C5TAZ3_ACIDE</name>
<reference evidence="2 3" key="1">
    <citation type="submission" date="2009-05" db="EMBL/GenBank/DDBJ databases">
        <title>The draft genome of Acidovorax delafieldii 2AN.</title>
        <authorList>
            <consortium name="US DOE Joint Genome Institute (JGI-PGF)"/>
            <person name="Lucas S."/>
            <person name="Copeland A."/>
            <person name="Lapidus A."/>
            <person name="Glavina del Rio T."/>
            <person name="Tice H."/>
            <person name="Bruce D."/>
            <person name="Goodwin L."/>
            <person name="Pitluck S."/>
            <person name="Larimer F."/>
            <person name="Land M.L."/>
            <person name="Hauser L."/>
            <person name="Shelobolina E.S."/>
            <person name="Picardal F."/>
            <person name="Roden E."/>
            <person name="Emerson D."/>
        </authorList>
    </citation>
    <scope>NUCLEOTIDE SEQUENCE [LARGE SCALE GENOMIC DNA]</scope>
    <source>
        <strain evidence="2 3">2AN</strain>
    </source>
</reference>
<dbReference type="GO" id="GO:0005829">
    <property type="term" value="C:cytosol"/>
    <property type="evidence" value="ECO:0007669"/>
    <property type="project" value="TreeGrafter"/>
</dbReference>